<keyword evidence="8" id="KW-0418">Kinase</keyword>
<keyword evidence="7 12" id="KW-0547">Nucleotide-binding</keyword>
<dbReference type="EC" id="2.7.11.23" evidence="3"/>
<comment type="subcellular location">
    <subcellularLocation>
        <location evidence="1">Nucleus</location>
    </subcellularLocation>
</comment>
<evidence type="ECO:0000256" key="3">
    <source>
        <dbReference type="ARBA" id="ARBA00012409"/>
    </source>
</evidence>
<dbReference type="STRING" id="683960.A0A1E3NXW6"/>
<dbReference type="PROSITE" id="PS00108">
    <property type="entry name" value="PROTEIN_KINASE_ST"/>
    <property type="match status" value="1"/>
</dbReference>
<dbReference type="InterPro" id="IPR008271">
    <property type="entry name" value="Ser/Thr_kinase_AS"/>
</dbReference>
<dbReference type="Proteomes" id="UP000094112">
    <property type="component" value="Unassembled WGS sequence"/>
</dbReference>
<dbReference type="InterPro" id="IPR011009">
    <property type="entry name" value="Kinase-like_dom_sf"/>
</dbReference>
<proteinExistence type="inferred from homology"/>
<dbReference type="GeneID" id="30198053"/>
<dbReference type="EMBL" id="KV454212">
    <property type="protein sequence ID" value="ODQ58049.1"/>
    <property type="molecule type" value="Genomic_DNA"/>
</dbReference>
<evidence type="ECO:0000256" key="2">
    <source>
        <dbReference type="ARBA" id="ARBA00006485"/>
    </source>
</evidence>
<protein>
    <recommendedName>
        <fullName evidence="11">Serine/threonine-protein kinase BUR1</fullName>
        <ecNumber evidence="4">2.7.11.22</ecNumber>
        <ecNumber evidence="3">2.7.11.23</ecNumber>
    </recommendedName>
</protein>
<evidence type="ECO:0000313" key="16">
    <source>
        <dbReference type="Proteomes" id="UP000094112"/>
    </source>
</evidence>
<dbReference type="GO" id="GO:0004693">
    <property type="term" value="F:cyclin-dependent protein serine/threonine kinase activity"/>
    <property type="evidence" value="ECO:0007669"/>
    <property type="project" value="UniProtKB-EC"/>
</dbReference>
<organism evidence="15 16">
    <name type="scientific">Wickerhamomyces anomalus (strain ATCC 58044 / CBS 1984 / NCYC 433 / NRRL Y-366-8)</name>
    <name type="common">Yeast</name>
    <name type="synonym">Hansenula anomala</name>
    <dbReference type="NCBI Taxonomy" id="683960"/>
    <lineage>
        <taxon>Eukaryota</taxon>
        <taxon>Fungi</taxon>
        <taxon>Dikarya</taxon>
        <taxon>Ascomycota</taxon>
        <taxon>Saccharomycotina</taxon>
        <taxon>Saccharomycetes</taxon>
        <taxon>Phaffomycetales</taxon>
        <taxon>Wickerhamomycetaceae</taxon>
        <taxon>Wickerhamomyces</taxon>
    </lineage>
</organism>
<keyword evidence="10" id="KW-0539">Nucleus</keyword>
<dbReference type="Gene3D" id="1.10.510.10">
    <property type="entry name" value="Transferase(Phosphotransferase) domain 1"/>
    <property type="match status" value="1"/>
</dbReference>
<feature type="domain" description="Protein kinase" evidence="14">
    <location>
        <begin position="7"/>
        <end position="323"/>
    </location>
</feature>
<evidence type="ECO:0000256" key="9">
    <source>
        <dbReference type="ARBA" id="ARBA00022840"/>
    </source>
</evidence>
<evidence type="ECO:0000256" key="13">
    <source>
        <dbReference type="RuleBase" id="RU000304"/>
    </source>
</evidence>
<comment type="similarity">
    <text evidence="2">Belongs to the protein kinase superfamily. CMGC Ser/Thr protein kinase family. CDC2/CDKX subfamily.</text>
</comment>
<dbReference type="OrthoDB" id="28397at2759"/>
<keyword evidence="9 12" id="KW-0067">ATP-binding</keyword>
<name>A0A1E3NXW6_WICAA</name>
<dbReference type="GO" id="GO:0005524">
    <property type="term" value="F:ATP binding"/>
    <property type="evidence" value="ECO:0007669"/>
    <property type="project" value="UniProtKB-UniRule"/>
</dbReference>
<evidence type="ECO:0000256" key="7">
    <source>
        <dbReference type="ARBA" id="ARBA00022741"/>
    </source>
</evidence>
<dbReference type="GO" id="GO:0005634">
    <property type="term" value="C:nucleus"/>
    <property type="evidence" value="ECO:0007669"/>
    <property type="project" value="UniProtKB-SubCell"/>
</dbReference>
<dbReference type="AlphaFoldDB" id="A0A1E3NXW6"/>
<evidence type="ECO:0000256" key="4">
    <source>
        <dbReference type="ARBA" id="ARBA00012425"/>
    </source>
</evidence>
<gene>
    <name evidence="15" type="ORF">WICANDRAFT_18821</name>
</gene>
<evidence type="ECO:0000256" key="10">
    <source>
        <dbReference type="ARBA" id="ARBA00023242"/>
    </source>
</evidence>
<evidence type="ECO:0000259" key="14">
    <source>
        <dbReference type="PROSITE" id="PS50011"/>
    </source>
</evidence>
<dbReference type="Gene3D" id="3.30.200.20">
    <property type="entry name" value="Phosphorylase Kinase, domain 1"/>
    <property type="match status" value="1"/>
</dbReference>
<dbReference type="GO" id="GO:0008353">
    <property type="term" value="F:RNA polymerase II CTD heptapeptide repeat kinase activity"/>
    <property type="evidence" value="ECO:0007669"/>
    <property type="project" value="UniProtKB-EC"/>
</dbReference>
<evidence type="ECO:0000256" key="8">
    <source>
        <dbReference type="ARBA" id="ARBA00022777"/>
    </source>
</evidence>
<dbReference type="InterPro" id="IPR000719">
    <property type="entry name" value="Prot_kinase_dom"/>
</dbReference>
<keyword evidence="16" id="KW-1185">Reference proteome</keyword>
<reference evidence="15 16" key="1">
    <citation type="journal article" date="2016" name="Proc. Natl. Acad. Sci. U.S.A.">
        <title>Comparative genomics of biotechnologically important yeasts.</title>
        <authorList>
            <person name="Riley R."/>
            <person name="Haridas S."/>
            <person name="Wolfe K.H."/>
            <person name="Lopes M.R."/>
            <person name="Hittinger C.T."/>
            <person name="Goeker M."/>
            <person name="Salamov A.A."/>
            <person name="Wisecaver J.H."/>
            <person name="Long T.M."/>
            <person name="Calvey C.H."/>
            <person name="Aerts A.L."/>
            <person name="Barry K.W."/>
            <person name="Choi C."/>
            <person name="Clum A."/>
            <person name="Coughlan A.Y."/>
            <person name="Deshpande S."/>
            <person name="Douglass A.P."/>
            <person name="Hanson S.J."/>
            <person name="Klenk H.-P."/>
            <person name="LaButti K.M."/>
            <person name="Lapidus A."/>
            <person name="Lindquist E.A."/>
            <person name="Lipzen A.M."/>
            <person name="Meier-Kolthoff J.P."/>
            <person name="Ohm R.A."/>
            <person name="Otillar R.P."/>
            <person name="Pangilinan J.L."/>
            <person name="Peng Y."/>
            <person name="Rokas A."/>
            <person name="Rosa C.A."/>
            <person name="Scheuner C."/>
            <person name="Sibirny A.A."/>
            <person name="Slot J.C."/>
            <person name="Stielow J.B."/>
            <person name="Sun H."/>
            <person name="Kurtzman C.P."/>
            <person name="Blackwell M."/>
            <person name="Grigoriev I.V."/>
            <person name="Jeffries T.W."/>
        </authorList>
    </citation>
    <scope>NUCLEOTIDE SEQUENCE [LARGE SCALE GENOMIC DNA]</scope>
    <source>
        <strain evidence="16">ATCC 58044 / CBS 1984 / NCYC 433 / NRRL Y-366-8</strain>
    </source>
</reference>
<dbReference type="EC" id="2.7.11.22" evidence="4"/>
<evidence type="ECO:0000256" key="6">
    <source>
        <dbReference type="ARBA" id="ARBA00022679"/>
    </source>
</evidence>
<dbReference type="GO" id="GO:0000307">
    <property type="term" value="C:cyclin-dependent protein kinase holoenzyme complex"/>
    <property type="evidence" value="ECO:0007669"/>
    <property type="project" value="UniProtKB-ARBA"/>
</dbReference>
<evidence type="ECO:0000256" key="11">
    <source>
        <dbReference type="ARBA" id="ARBA00041018"/>
    </source>
</evidence>
<accession>A0A1E3NXW6</accession>
<dbReference type="SMART" id="SM00220">
    <property type="entry name" value="S_TKc"/>
    <property type="match status" value="1"/>
</dbReference>
<dbReference type="Pfam" id="PF00069">
    <property type="entry name" value="Pkinase"/>
    <property type="match status" value="1"/>
</dbReference>
<sequence>VCRLDRYQIIKQLGKGTFGIVYKGIHKQTGYYVAIKKILIHKGADCFPVTAFREIDILKNLQSPECKHIIELIDMIRDRPPPNDEYTNYDSSKAPKSIKKSFYMVFPYMSYDLSGILGNPSVTLTEPDIKSIMKQLLDGINFIHASGYLHRDIKAANLLINWEGVLKIGDFGLARSYGGPRPTLDKAGGGNYPLTEVVMTRWYRAPEVLFGDKLYTTAVDIWGIGCVFGELYERKPILPGKSDLDQAYDIFKLVGEANENNVTHMDRYKFEEKNIILKPTKRTLEERFAKSISSEGVDLLAKMLALDPERRITGLKALEHPYFNIQPLPTETVDV</sequence>
<dbReference type="PROSITE" id="PS50011">
    <property type="entry name" value="PROTEIN_KINASE_DOM"/>
    <property type="match status" value="1"/>
</dbReference>
<dbReference type="PANTHER" id="PTHR24056:SF233">
    <property type="entry name" value="CYCLIN-DEPENDENT KINASE 9"/>
    <property type="match status" value="1"/>
</dbReference>
<evidence type="ECO:0000256" key="5">
    <source>
        <dbReference type="ARBA" id="ARBA00022527"/>
    </source>
</evidence>
<dbReference type="FunFam" id="1.10.510.10:FF:000624">
    <property type="entry name" value="Mitogen-activated protein kinase"/>
    <property type="match status" value="1"/>
</dbReference>
<dbReference type="InterPro" id="IPR050108">
    <property type="entry name" value="CDK"/>
</dbReference>
<evidence type="ECO:0000313" key="15">
    <source>
        <dbReference type="EMBL" id="ODQ58049.1"/>
    </source>
</evidence>
<keyword evidence="6" id="KW-0808">Transferase</keyword>
<dbReference type="SUPFAM" id="SSF56112">
    <property type="entry name" value="Protein kinase-like (PK-like)"/>
    <property type="match status" value="1"/>
</dbReference>
<keyword evidence="5 13" id="KW-0723">Serine/threonine-protein kinase</keyword>
<feature type="non-terminal residue" evidence="15">
    <location>
        <position position="335"/>
    </location>
</feature>
<feature type="non-terminal residue" evidence="15">
    <location>
        <position position="1"/>
    </location>
</feature>
<dbReference type="InterPro" id="IPR017441">
    <property type="entry name" value="Protein_kinase_ATP_BS"/>
</dbReference>
<dbReference type="RefSeq" id="XP_019037256.1">
    <property type="nucleotide sequence ID" value="XM_019180807.1"/>
</dbReference>
<feature type="binding site" evidence="12">
    <location>
        <position position="37"/>
    </location>
    <ligand>
        <name>ATP</name>
        <dbReference type="ChEBI" id="CHEBI:30616"/>
    </ligand>
</feature>
<dbReference type="PROSITE" id="PS00107">
    <property type="entry name" value="PROTEIN_KINASE_ATP"/>
    <property type="match status" value="1"/>
</dbReference>
<dbReference type="GO" id="GO:0009891">
    <property type="term" value="P:positive regulation of biosynthetic process"/>
    <property type="evidence" value="ECO:0007669"/>
    <property type="project" value="UniProtKB-ARBA"/>
</dbReference>
<evidence type="ECO:0000256" key="1">
    <source>
        <dbReference type="ARBA" id="ARBA00004123"/>
    </source>
</evidence>
<evidence type="ECO:0000256" key="12">
    <source>
        <dbReference type="PROSITE-ProRule" id="PRU10141"/>
    </source>
</evidence>
<dbReference type="PANTHER" id="PTHR24056">
    <property type="entry name" value="CELL DIVISION PROTEIN KINASE"/>
    <property type="match status" value="1"/>
</dbReference>